<dbReference type="Pfam" id="PF02437">
    <property type="entry name" value="Ski_Sno_DHD"/>
    <property type="match status" value="1"/>
</dbReference>
<dbReference type="InterPro" id="IPR037000">
    <property type="entry name" value="Ski_DNA-bd_sf"/>
</dbReference>
<protein>
    <recommendedName>
        <fullName evidence="6">SKI/SNO/DAC domain-containing protein</fullName>
    </recommendedName>
</protein>
<proteinExistence type="inferred from homology"/>
<evidence type="ECO:0000256" key="3">
    <source>
        <dbReference type="ARBA" id="ARBA00038192"/>
    </source>
</evidence>
<accession>A0AA39IAF8</accession>
<gene>
    <name evidence="7" type="ORF">QR680_014224</name>
</gene>
<dbReference type="GO" id="GO:0000981">
    <property type="term" value="F:DNA-binding transcription factor activity, RNA polymerase II-specific"/>
    <property type="evidence" value="ECO:0007669"/>
    <property type="project" value="TreeGrafter"/>
</dbReference>
<dbReference type="EMBL" id="JAUCMV010000002">
    <property type="protein sequence ID" value="KAK0419593.1"/>
    <property type="molecule type" value="Genomic_DNA"/>
</dbReference>
<dbReference type="InterPro" id="IPR052417">
    <property type="entry name" value="Dachshund_domain"/>
</dbReference>
<feature type="region of interest" description="Disordered" evidence="5">
    <location>
        <begin position="268"/>
        <end position="386"/>
    </location>
</feature>
<dbReference type="GO" id="GO:0005667">
    <property type="term" value="C:transcription regulator complex"/>
    <property type="evidence" value="ECO:0007669"/>
    <property type="project" value="TreeGrafter"/>
</dbReference>
<feature type="compositionally biased region" description="Low complexity" evidence="5">
    <location>
        <begin position="234"/>
        <end position="243"/>
    </location>
</feature>
<organism evidence="7 8">
    <name type="scientific">Steinernema hermaphroditum</name>
    <dbReference type="NCBI Taxonomy" id="289476"/>
    <lineage>
        <taxon>Eukaryota</taxon>
        <taxon>Metazoa</taxon>
        <taxon>Ecdysozoa</taxon>
        <taxon>Nematoda</taxon>
        <taxon>Chromadorea</taxon>
        <taxon>Rhabditida</taxon>
        <taxon>Tylenchina</taxon>
        <taxon>Panagrolaimomorpha</taxon>
        <taxon>Strongyloidoidea</taxon>
        <taxon>Steinernematidae</taxon>
        <taxon>Steinernema</taxon>
    </lineage>
</organism>
<dbReference type="PANTHER" id="PTHR12577">
    <property type="entry name" value="DACHSHUND"/>
    <property type="match status" value="1"/>
</dbReference>
<sequence>MIEPLAAIQSLAEMQMLATGGKHTDDHTYKSALDAYSLASTSHLQPHIDQNLCLGPVEAKLYDYRDEKVAGFDMSGQVMICLPQVFELFLKKYVGGMHTVYTKLKRLNIEPLICNVEQVRALRSLGAIQPGVNRCKLINRDDFDKLYDDCTNACARPGRPPKRSPHEDWSHIAKKEPRYDSSFDHHSFTSPQPSLSTESMTSPPPPPTGANPMQLFGNLFSFGAPQLLMQQMMAAVAQQQPQPRQNPFSNDSSTFLPQTQTIIDETLDEDEGEEEEGDDDPHSSMSSTLEDNKSDDRPSSSRATAGDLSRRTTSNESNESTSNQSGVALNLITKSDESPSTKFISPRDESERTSSDRSVPLNDTESSSSSTQQMRSSGAQSAQSDTDQTLQFVLARIGNMVDLANRTFSSHHQNIIAEKNATTMLHEKLISIVDRLNEQENRLERRLDEEQRKSRSYLMRYCSARREASSLRLQVSSLKRQLASNRQQHA</sequence>
<evidence type="ECO:0000256" key="5">
    <source>
        <dbReference type="SAM" id="MobiDB-lite"/>
    </source>
</evidence>
<comment type="similarity">
    <text evidence="3">Belongs to the DACH/dachshund family.</text>
</comment>
<feature type="coiled-coil region" evidence="4">
    <location>
        <begin position="426"/>
        <end position="453"/>
    </location>
</feature>
<feature type="compositionally biased region" description="Basic and acidic residues" evidence="5">
    <location>
        <begin position="334"/>
        <end position="355"/>
    </location>
</feature>
<evidence type="ECO:0000256" key="2">
    <source>
        <dbReference type="ARBA" id="ARBA00023242"/>
    </source>
</evidence>
<feature type="compositionally biased region" description="Acidic residues" evidence="5">
    <location>
        <begin position="268"/>
        <end position="279"/>
    </location>
</feature>
<dbReference type="Gene3D" id="3.10.260.20">
    <property type="entry name" value="Ski"/>
    <property type="match status" value="1"/>
</dbReference>
<dbReference type="PANTHER" id="PTHR12577:SF6">
    <property type="entry name" value="DACHSHUND, ISOFORM B"/>
    <property type="match status" value="1"/>
</dbReference>
<evidence type="ECO:0000313" key="8">
    <source>
        <dbReference type="Proteomes" id="UP001175271"/>
    </source>
</evidence>
<keyword evidence="8" id="KW-1185">Reference proteome</keyword>
<dbReference type="InterPro" id="IPR009061">
    <property type="entry name" value="DNA-bd_dom_put_sf"/>
</dbReference>
<feature type="domain" description="SKI/SNO/DAC" evidence="6">
    <location>
        <begin position="58"/>
        <end position="152"/>
    </location>
</feature>
<feature type="region of interest" description="Disordered" evidence="5">
    <location>
        <begin position="180"/>
        <end position="217"/>
    </location>
</feature>
<name>A0AA39IAF8_9BILA</name>
<feature type="compositionally biased region" description="Low complexity" evidence="5">
    <location>
        <begin position="311"/>
        <end position="323"/>
    </location>
</feature>
<dbReference type="GO" id="GO:0005634">
    <property type="term" value="C:nucleus"/>
    <property type="evidence" value="ECO:0007669"/>
    <property type="project" value="UniProtKB-SubCell"/>
</dbReference>
<feature type="compositionally biased region" description="Polar residues" evidence="5">
    <location>
        <begin position="245"/>
        <end position="256"/>
    </location>
</feature>
<comment type="caution">
    <text evidence="7">The sequence shown here is derived from an EMBL/GenBank/DDBJ whole genome shotgun (WGS) entry which is preliminary data.</text>
</comment>
<reference evidence="7" key="1">
    <citation type="submission" date="2023-06" db="EMBL/GenBank/DDBJ databases">
        <title>Genomic analysis of the entomopathogenic nematode Steinernema hermaphroditum.</title>
        <authorList>
            <person name="Schwarz E.M."/>
            <person name="Heppert J.K."/>
            <person name="Baniya A."/>
            <person name="Schwartz H.T."/>
            <person name="Tan C.-H."/>
            <person name="Antoshechkin I."/>
            <person name="Sternberg P.W."/>
            <person name="Goodrich-Blair H."/>
            <person name="Dillman A.R."/>
        </authorList>
    </citation>
    <scope>NUCLEOTIDE SEQUENCE</scope>
    <source>
        <strain evidence="7">PS9179</strain>
        <tissue evidence="7">Whole animal</tissue>
    </source>
</reference>
<comment type="subcellular location">
    <subcellularLocation>
        <location evidence="1">Nucleus</location>
    </subcellularLocation>
</comment>
<evidence type="ECO:0000256" key="4">
    <source>
        <dbReference type="SAM" id="Coils"/>
    </source>
</evidence>
<feature type="region of interest" description="Disordered" evidence="5">
    <location>
        <begin position="234"/>
        <end position="256"/>
    </location>
</feature>
<evidence type="ECO:0000256" key="1">
    <source>
        <dbReference type="ARBA" id="ARBA00004123"/>
    </source>
</evidence>
<dbReference type="SUPFAM" id="SSF46955">
    <property type="entry name" value="Putative DNA-binding domain"/>
    <property type="match status" value="1"/>
</dbReference>
<dbReference type="CDD" id="cd21081">
    <property type="entry name" value="DHD_Dac"/>
    <property type="match status" value="1"/>
</dbReference>
<keyword evidence="2" id="KW-0539">Nucleus</keyword>
<feature type="compositionally biased region" description="Basic and acidic residues" evidence="5">
    <location>
        <begin position="290"/>
        <end position="299"/>
    </location>
</feature>
<keyword evidence="4" id="KW-0175">Coiled coil</keyword>
<evidence type="ECO:0000313" key="7">
    <source>
        <dbReference type="EMBL" id="KAK0419593.1"/>
    </source>
</evidence>
<dbReference type="FunFam" id="3.10.260.20:FF:000001">
    <property type="entry name" value="Dachshund homolog 1"/>
    <property type="match status" value="1"/>
</dbReference>
<feature type="compositionally biased region" description="Low complexity" evidence="5">
    <location>
        <begin position="366"/>
        <end position="377"/>
    </location>
</feature>
<evidence type="ECO:0000259" key="6">
    <source>
        <dbReference type="Pfam" id="PF02437"/>
    </source>
</evidence>
<dbReference type="GO" id="GO:0000978">
    <property type="term" value="F:RNA polymerase II cis-regulatory region sequence-specific DNA binding"/>
    <property type="evidence" value="ECO:0007669"/>
    <property type="project" value="TreeGrafter"/>
</dbReference>
<dbReference type="Proteomes" id="UP001175271">
    <property type="component" value="Unassembled WGS sequence"/>
</dbReference>
<dbReference type="InterPro" id="IPR003380">
    <property type="entry name" value="SKI/SNO/DAC"/>
</dbReference>
<dbReference type="AlphaFoldDB" id="A0AA39IAF8"/>